<proteinExistence type="predicted"/>
<feature type="compositionally biased region" description="Low complexity" evidence="1">
    <location>
        <begin position="207"/>
        <end position="221"/>
    </location>
</feature>
<evidence type="ECO:0000313" key="3">
    <source>
        <dbReference type="Proteomes" id="UP000198287"/>
    </source>
</evidence>
<reference evidence="2 3" key="1">
    <citation type="submission" date="2015-12" db="EMBL/GenBank/DDBJ databases">
        <title>The genome of Folsomia candida.</title>
        <authorList>
            <person name="Faddeeva A."/>
            <person name="Derks M.F."/>
            <person name="Anvar Y."/>
            <person name="Smit S."/>
            <person name="Van Straalen N."/>
            <person name="Roelofs D."/>
        </authorList>
    </citation>
    <scope>NUCLEOTIDE SEQUENCE [LARGE SCALE GENOMIC DNA]</scope>
    <source>
        <strain evidence="2 3">VU population</strain>
        <tissue evidence="2">Whole body</tissue>
    </source>
</reference>
<keyword evidence="3" id="KW-1185">Reference proteome</keyword>
<name>A0A226CXR2_FOLCA</name>
<dbReference type="EMBL" id="LNIX01000052">
    <property type="protein sequence ID" value="OXA37769.1"/>
    <property type="molecule type" value="Genomic_DNA"/>
</dbReference>
<evidence type="ECO:0000256" key="1">
    <source>
        <dbReference type="SAM" id="MobiDB-lite"/>
    </source>
</evidence>
<comment type="caution">
    <text evidence="2">The sequence shown here is derived from an EMBL/GenBank/DDBJ whole genome shotgun (WGS) entry which is preliminary data.</text>
</comment>
<feature type="compositionally biased region" description="Low complexity" evidence="1">
    <location>
        <begin position="234"/>
        <end position="243"/>
    </location>
</feature>
<feature type="region of interest" description="Disordered" evidence="1">
    <location>
        <begin position="234"/>
        <end position="276"/>
    </location>
</feature>
<evidence type="ECO:0000313" key="2">
    <source>
        <dbReference type="EMBL" id="OXA37769.1"/>
    </source>
</evidence>
<accession>A0A226CXR2</accession>
<gene>
    <name evidence="2" type="ORF">Fcan01_27422</name>
</gene>
<protein>
    <submittedName>
        <fullName evidence="2">Uncharacterized protein</fullName>
    </submittedName>
</protein>
<feature type="compositionally biased region" description="Pro residues" evidence="1">
    <location>
        <begin position="244"/>
        <end position="259"/>
    </location>
</feature>
<dbReference type="Proteomes" id="UP000198287">
    <property type="component" value="Unassembled WGS sequence"/>
</dbReference>
<dbReference type="AlphaFoldDB" id="A0A226CXR2"/>
<feature type="region of interest" description="Disordered" evidence="1">
    <location>
        <begin position="206"/>
        <end position="225"/>
    </location>
</feature>
<organism evidence="2 3">
    <name type="scientific">Folsomia candida</name>
    <name type="common">Springtail</name>
    <dbReference type="NCBI Taxonomy" id="158441"/>
    <lineage>
        <taxon>Eukaryota</taxon>
        <taxon>Metazoa</taxon>
        <taxon>Ecdysozoa</taxon>
        <taxon>Arthropoda</taxon>
        <taxon>Hexapoda</taxon>
        <taxon>Collembola</taxon>
        <taxon>Entomobryomorpha</taxon>
        <taxon>Isotomoidea</taxon>
        <taxon>Isotomidae</taxon>
        <taxon>Proisotominae</taxon>
        <taxon>Folsomia</taxon>
    </lineage>
</organism>
<feature type="compositionally biased region" description="Polar residues" evidence="1">
    <location>
        <begin position="267"/>
        <end position="276"/>
    </location>
</feature>
<sequence length="974" mass="109097">MDKMWAFFSSWGKITPLPIHGTQLRNVTAPNFATPFPVSWDNFTVAMLWIVPNVKLHRHPLFAKILRKLGRLGDIVNGIVTTMGQFDDSIELANCEIESLAIDSARLFLETHEKINRFQDNSASNFAPLLNLGPQLSSLEREVHYNLLQGSNEISRIEMVHNYTTHFAHSQHLLTMHEKFSACIEEMKTAFGLDISQLREEIATLRTSSNAPGSSPSSANTTIIPPSFSAPLSPKIIPPSRKASPPPHPSGVSSSPPPKDGGLGDAFNTSSVSSDPYQHEVTNLQNTVVFHSGGNLPVPKFSPTLDSPESFMKELELYMKRKRVMSSDWILMLPTSETAGVVSLLVFIVITAHSDPLQIFDCVEVALVYLNDLVLGNWEPVINESVNSLKKDLTSKLLKFASCYPFYEGGLELFDLAKNEKEVRCPQCSQCLEWKRNQNDKMVFLQNLGRLTRIFGSVDTLEFILINFHFEDNTWYLHFLLGYNVGKVDYNIVQSKSGEFFLVNIFSHGERVPIKITRRRDIMTSYESIMLVLEKEGQRQAIHAKLEILGRAGEITYFNTTEFGGTVHMTDKLLAFSANGPKGVVASTVLDLINSKGYELIDLRLPATTKDFYPILVKINRAAKNAEIISFHKNTNISPAAQFELYYQGSEKQESDQDSKSKKKTKKGGGVSDFLLIPVDQSDEHFHLYYDGDYFVAPRTRPPFDFVLSSTYPDEPPAVFSLHAYTFNVNASYRVNFGYKLFTLPSSHGAAGLGHHFPDIIIIFGCLWLPGSLRIRSNIPSTAREIAALPSQSERNASFVELLTLMNGFDHITGGTEIFEVAGLIRWYITNYIGSVAYQMLPDIVKSLFEAGQANSTQLYYIDDITGEKYPMHEHLGLLQPSEPVSQNFSVLIFPQLLCNTFTIATETGTFVRRGATNDTKISFVHSVSGERARFMIVPYEFNVTEMYNPQDQGSLPNLAHAIRRYSDASTMGP</sequence>